<organism evidence="1 3">
    <name type="scientific">Didymodactylos carnosus</name>
    <dbReference type="NCBI Taxonomy" id="1234261"/>
    <lineage>
        <taxon>Eukaryota</taxon>
        <taxon>Metazoa</taxon>
        <taxon>Spiralia</taxon>
        <taxon>Gnathifera</taxon>
        <taxon>Rotifera</taxon>
        <taxon>Eurotatoria</taxon>
        <taxon>Bdelloidea</taxon>
        <taxon>Philodinida</taxon>
        <taxon>Philodinidae</taxon>
        <taxon>Didymodactylos</taxon>
    </lineage>
</organism>
<dbReference type="SUPFAM" id="SSF56815">
    <property type="entry name" value="Sec1/munc18-like (SM) proteins"/>
    <property type="match status" value="1"/>
</dbReference>
<name>A0A8S2DKL6_9BILA</name>
<sequence length="708" mass="80403">MSSSTTTSTSSAISLSLIQSQSVTALCKLCSNSLVLIDHISAEWLRITNASTQLLSTTNVIGIQALFDQNFFTYLNDENVSRIVFILSEILTRPNLLHLQKLCCYKQYESVLLLLCSPTLVHDSLFDENIDLSTIINEHAYLQQTLEKKLFDGYSSDDSLPEFELKYIRYPCVTITQQLFLIPALTQYKLPTIETITQLNTEKIKGISSVSELFRGEDVNAGIRNNVKFVKIHTELLNSLMSSLDGKEDLFSLGPLSQLIAKEYTQSADIRQRRKNCENKLALLLIDRQLDLGVVTSHTQDTLLSQIIHLLPNVRTGIKNTKRTIDVIVDCKSLLKTNFLKSQSDFNGYLFGDIKRTNDVACATFDNIIYSKTKIATSEIFTRLLEALIYNNLETKVKAAKVSAAAISMCLEKFKQSPSTVVKCYELLILSSCLMHVMDNNYELQKLDRLSALEKIIVQSIGSDGPSAFSIILQALKEELIKPVEQRQLKLDDFLILILYVYSLSGDDCFYGKEEKERTHKMIGKEILNDTLFTNKIRQNLDCLGYSYEKCEHMLNEIYQRLDLLASVKRKYKYFNSLIVRGNDQQPSYRHTLLKQIFESIKRIQTTVPSTSSSRLSASLSAATSQNMTSDQQQLLQDIEYTQFDGLRDFFKNATRGFFGDTKPTLASYDYSTIVIFIVGGITTNEIQLVQEYSVQLKKQVKRDCLVR</sequence>
<reference evidence="1" key="1">
    <citation type="submission" date="2021-02" db="EMBL/GenBank/DDBJ databases">
        <authorList>
            <person name="Nowell W R."/>
        </authorList>
    </citation>
    <scope>NUCLEOTIDE SEQUENCE</scope>
</reference>
<evidence type="ECO:0000313" key="1">
    <source>
        <dbReference type="EMBL" id="CAF0920460.1"/>
    </source>
</evidence>
<dbReference type="InterPro" id="IPR036045">
    <property type="entry name" value="Sec1-like_sf"/>
</dbReference>
<dbReference type="EMBL" id="CAJNOK010003941">
    <property type="protein sequence ID" value="CAF0920460.1"/>
    <property type="molecule type" value="Genomic_DNA"/>
</dbReference>
<dbReference type="EMBL" id="CAJOBA010003943">
    <property type="protein sequence ID" value="CAF3697972.1"/>
    <property type="molecule type" value="Genomic_DNA"/>
</dbReference>
<comment type="caution">
    <text evidence="1">The sequence shown here is derived from an EMBL/GenBank/DDBJ whole genome shotgun (WGS) entry which is preliminary data.</text>
</comment>
<accession>A0A8S2DKL6</accession>
<dbReference type="Proteomes" id="UP000677228">
    <property type="component" value="Unassembled WGS sequence"/>
</dbReference>
<protein>
    <recommendedName>
        <fullName evidence="4">Sec1-like protein</fullName>
    </recommendedName>
</protein>
<dbReference type="AlphaFoldDB" id="A0A8S2DKL6"/>
<gene>
    <name evidence="1" type="ORF">OVA965_LOCUS10592</name>
    <name evidence="2" type="ORF">TMI583_LOCUS10589</name>
</gene>
<evidence type="ECO:0008006" key="4">
    <source>
        <dbReference type="Google" id="ProtNLM"/>
    </source>
</evidence>
<proteinExistence type="predicted"/>
<evidence type="ECO:0000313" key="3">
    <source>
        <dbReference type="Proteomes" id="UP000677228"/>
    </source>
</evidence>
<dbReference type="Proteomes" id="UP000682733">
    <property type="component" value="Unassembled WGS sequence"/>
</dbReference>
<evidence type="ECO:0000313" key="2">
    <source>
        <dbReference type="EMBL" id="CAF3697972.1"/>
    </source>
</evidence>